<dbReference type="GeneID" id="17037239"/>
<dbReference type="InterPro" id="IPR026928">
    <property type="entry name" value="FAX/IsoI-like"/>
</dbReference>
<dbReference type="PROSITE" id="PS50404">
    <property type="entry name" value="GST_NTER"/>
    <property type="match status" value="1"/>
</dbReference>
<dbReference type="InterPro" id="IPR050931">
    <property type="entry name" value="Mito_Protein_Transport_Metaxin"/>
</dbReference>
<dbReference type="InterPro" id="IPR004045">
    <property type="entry name" value="Glutathione_S-Trfase_N"/>
</dbReference>
<dbReference type="InterPro" id="IPR036249">
    <property type="entry name" value="Thioredoxin-like_sf"/>
</dbReference>
<dbReference type="SFLD" id="SFLDS00019">
    <property type="entry name" value="Glutathione_Transferase_(cytos"/>
    <property type="match status" value="1"/>
</dbReference>
<dbReference type="Pfam" id="PF17171">
    <property type="entry name" value="GST_C_6"/>
    <property type="match status" value="1"/>
</dbReference>
<reference evidence="3 4" key="1">
    <citation type="journal article" date="2012" name="Genome Biol.">
        <title>The genome of the polar eukaryotic microalga coccomyxa subellipsoidea reveals traits of cold adaptation.</title>
        <authorList>
            <person name="Blanc G."/>
            <person name="Agarkova I."/>
            <person name="Grimwood J."/>
            <person name="Kuo A."/>
            <person name="Brueggeman A."/>
            <person name="Dunigan D."/>
            <person name="Gurnon J."/>
            <person name="Ladunga I."/>
            <person name="Lindquist E."/>
            <person name="Lucas S."/>
            <person name="Pangilinan J."/>
            <person name="Proschold T."/>
            <person name="Salamov A."/>
            <person name="Schmutz J."/>
            <person name="Weeks D."/>
            <person name="Yamada T."/>
            <person name="Claverie J.M."/>
            <person name="Grigoriev I."/>
            <person name="Van Etten J."/>
            <person name="Lomsadze A."/>
            <person name="Borodovsky M."/>
        </authorList>
    </citation>
    <scope>NUCLEOTIDE SEQUENCE [LARGE SCALE GENOMIC DNA]</scope>
    <source>
        <strain evidence="3 4">C-169</strain>
    </source>
</reference>
<gene>
    <name evidence="3" type="ORF">COCSUDRAFT_67839</name>
</gene>
<dbReference type="SFLD" id="SFLDG01200">
    <property type="entry name" value="SUF1.1"/>
    <property type="match status" value="1"/>
</dbReference>
<dbReference type="SFLD" id="SFLDG01180">
    <property type="entry name" value="SUF1"/>
    <property type="match status" value="1"/>
</dbReference>
<name>I0YLN0_COCSC</name>
<dbReference type="Proteomes" id="UP000007264">
    <property type="component" value="Unassembled WGS sequence"/>
</dbReference>
<evidence type="ECO:0000259" key="2">
    <source>
        <dbReference type="PROSITE" id="PS50404"/>
    </source>
</evidence>
<dbReference type="Pfam" id="PF17172">
    <property type="entry name" value="GST_N_4"/>
    <property type="match status" value="1"/>
</dbReference>
<dbReference type="PANTHER" id="PTHR12289">
    <property type="entry name" value="METAXIN RELATED"/>
    <property type="match status" value="1"/>
</dbReference>
<dbReference type="SUPFAM" id="SSF47616">
    <property type="entry name" value="GST C-terminal domain-like"/>
    <property type="match status" value="1"/>
</dbReference>
<dbReference type="InterPro" id="IPR036282">
    <property type="entry name" value="Glutathione-S-Trfase_C_sf"/>
</dbReference>
<dbReference type="KEGG" id="csl:COCSUDRAFT_67839"/>
<dbReference type="Gene3D" id="3.40.30.10">
    <property type="entry name" value="Glutaredoxin"/>
    <property type="match status" value="1"/>
</dbReference>
<dbReference type="EMBL" id="AGSI01000019">
    <property type="protein sequence ID" value="EIE19299.1"/>
    <property type="molecule type" value="Genomic_DNA"/>
</dbReference>
<evidence type="ECO:0000256" key="1">
    <source>
        <dbReference type="ARBA" id="ARBA00006475"/>
    </source>
</evidence>
<comment type="caution">
    <text evidence="3">The sequence shown here is derived from an EMBL/GenBank/DDBJ whole genome shotgun (WGS) entry which is preliminary data.</text>
</comment>
<proteinExistence type="inferred from homology"/>
<dbReference type="InterPro" id="IPR012336">
    <property type="entry name" value="Thioredoxin-like_fold"/>
</dbReference>
<evidence type="ECO:0000313" key="4">
    <source>
        <dbReference type="Proteomes" id="UP000007264"/>
    </source>
</evidence>
<dbReference type="Gene3D" id="1.20.1050.10">
    <property type="match status" value="1"/>
</dbReference>
<dbReference type="InterPro" id="IPR033468">
    <property type="entry name" value="Metaxin_GST"/>
</dbReference>
<keyword evidence="4" id="KW-1185">Reference proteome</keyword>
<dbReference type="AlphaFoldDB" id="I0YLN0"/>
<dbReference type="PANTHER" id="PTHR12289:SF41">
    <property type="entry name" value="FAILED AXON CONNECTIONS-RELATED"/>
    <property type="match status" value="1"/>
</dbReference>
<feature type="domain" description="GST N-terminal" evidence="2">
    <location>
        <begin position="1"/>
        <end position="76"/>
    </location>
</feature>
<dbReference type="eggNOG" id="KOG4244">
    <property type="taxonomic scope" value="Eukaryota"/>
</dbReference>
<organism evidence="3 4">
    <name type="scientific">Coccomyxa subellipsoidea (strain C-169)</name>
    <name type="common">Green microalga</name>
    <dbReference type="NCBI Taxonomy" id="574566"/>
    <lineage>
        <taxon>Eukaryota</taxon>
        <taxon>Viridiplantae</taxon>
        <taxon>Chlorophyta</taxon>
        <taxon>core chlorophytes</taxon>
        <taxon>Trebouxiophyceae</taxon>
        <taxon>Trebouxiophyceae incertae sedis</taxon>
        <taxon>Coccomyxaceae</taxon>
        <taxon>Coccomyxa</taxon>
        <taxon>Coccomyxa subellipsoidea</taxon>
    </lineage>
</organism>
<dbReference type="OrthoDB" id="5809458at2759"/>
<sequence length="243" mass="27548">MEFGYPRVSDVVSSRSPYVAKVEAWLRFVGLPYNRKNGAPSDSPKGQLPTIQHGSNTVSDSFFIIKYLERTYPEVVQQLGPEQLALSVAVEHLVDDFLNWGLAHYRWMHPKGWEGCQRCFLSDVPQPLRSFLLSHNKRPNLQKALVCQGLGRHSERDKLVMLDEALAALSAILGDKRYILGNQPCVADACAFGFLDNVLFDTECVGRELREAAEQYSNLVTYTERIRSTYFEGELTWEETPST</sequence>
<dbReference type="CDD" id="cd03193">
    <property type="entry name" value="GST_C_Metaxin"/>
    <property type="match status" value="1"/>
</dbReference>
<dbReference type="InterPro" id="IPR040079">
    <property type="entry name" value="Glutathione_S-Trfase"/>
</dbReference>
<evidence type="ECO:0000313" key="3">
    <source>
        <dbReference type="EMBL" id="EIE19299.1"/>
    </source>
</evidence>
<dbReference type="SUPFAM" id="SSF52833">
    <property type="entry name" value="Thioredoxin-like"/>
    <property type="match status" value="1"/>
</dbReference>
<dbReference type="RefSeq" id="XP_005643843.1">
    <property type="nucleotide sequence ID" value="XM_005643786.1"/>
</dbReference>
<protein>
    <recommendedName>
        <fullName evidence="2">GST N-terminal domain-containing protein</fullName>
    </recommendedName>
</protein>
<comment type="similarity">
    <text evidence="1">Belongs to the FAX family.</text>
</comment>
<accession>I0YLN0</accession>